<reference evidence="2 3" key="1">
    <citation type="journal article" date="2017" name="Genome Announc.">
        <title>Complete Genome Sequences of Two Acetylene-Fermenting Pelobacter acetylenicus Strains.</title>
        <authorList>
            <person name="Sutton J.M."/>
            <person name="Baesman S.M."/>
            <person name="Fierst J.L."/>
            <person name="Poret-Peterson A.T."/>
            <person name="Oremland R.S."/>
            <person name="Dunlap D.S."/>
            <person name="Akob D.M."/>
        </authorList>
    </citation>
    <scope>NUCLEOTIDE SEQUENCE [LARGE SCALE GENOMIC DNA]</scope>
    <source>
        <strain evidence="2 3">DSM 3247</strain>
    </source>
</reference>
<proteinExistence type="predicted"/>
<dbReference type="GO" id="GO:0004803">
    <property type="term" value="F:transposase activity"/>
    <property type="evidence" value="ECO:0007669"/>
    <property type="project" value="InterPro"/>
</dbReference>
<dbReference type="SUPFAM" id="SSF46689">
    <property type="entry name" value="Homeodomain-like"/>
    <property type="match status" value="1"/>
</dbReference>
<sequence length="107" mass="13016">MQQQHQEDWHVSKRRRYTREFKIRTVRLITDSDQSVSEVVRDLEIHPNTFYKWIHQYGENPKEAFSGRGRQVSEADELSRLRRENQRLKMERDILKKAMAIFSKDPK</sequence>
<dbReference type="AlphaFoldDB" id="A0A1L3GIB4"/>
<evidence type="ECO:0008006" key="4">
    <source>
        <dbReference type="Google" id="ProtNLM"/>
    </source>
</evidence>
<name>A0A1L3GIB4_SYNAC</name>
<gene>
    <name evidence="2" type="ORF">A7E75_12105</name>
</gene>
<dbReference type="RefSeq" id="WP_072287514.1">
    <property type="nucleotide sequence ID" value="NZ_CP015518.1"/>
</dbReference>
<dbReference type="PANTHER" id="PTHR33215">
    <property type="entry name" value="PROTEIN DISTAL ANTENNA"/>
    <property type="match status" value="1"/>
</dbReference>
<feature type="coiled-coil region" evidence="1">
    <location>
        <begin position="71"/>
        <end position="98"/>
    </location>
</feature>
<evidence type="ECO:0000313" key="3">
    <source>
        <dbReference type="Proteomes" id="UP000182264"/>
    </source>
</evidence>
<accession>A0A1L3GIB4</accession>
<dbReference type="EMBL" id="CP015518">
    <property type="protein sequence ID" value="APG25672.1"/>
    <property type="molecule type" value="Genomic_DNA"/>
</dbReference>
<dbReference type="GO" id="GO:0006313">
    <property type="term" value="P:DNA transposition"/>
    <property type="evidence" value="ECO:0007669"/>
    <property type="project" value="InterPro"/>
</dbReference>
<dbReference type="Pfam" id="PF01527">
    <property type="entry name" value="HTH_Tnp_1"/>
    <property type="match status" value="1"/>
</dbReference>
<keyword evidence="1" id="KW-0175">Coiled coil</keyword>
<dbReference type="Proteomes" id="UP000182264">
    <property type="component" value="Chromosome"/>
</dbReference>
<dbReference type="InterPro" id="IPR051839">
    <property type="entry name" value="RD_transcriptional_regulator"/>
</dbReference>
<keyword evidence="3" id="KW-1185">Reference proteome</keyword>
<evidence type="ECO:0000313" key="2">
    <source>
        <dbReference type="EMBL" id="APG25672.1"/>
    </source>
</evidence>
<protein>
    <recommendedName>
        <fullName evidence="4">Transposase</fullName>
    </recommendedName>
</protein>
<dbReference type="PANTHER" id="PTHR33215:SF13">
    <property type="entry name" value="PROTEIN DISTAL ANTENNA"/>
    <property type="match status" value="1"/>
</dbReference>
<evidence type="ECO:0000256" key="1">
    <source>
        <dbReference type="SAM" id="Coils"/>
    </source>
</evidence>
<dbReference type="Gene3D" id="1.10.10.60">
    <property type="entry name" value="Homeodomain-like"/>
    <property type="match status" value="1"/>
</dbReference>
<dbReference type="GO" id="GO:0003677">
    <property type="term" value="F:DNA binding"/>
    <property type="evidence" value="ECO:0007669"/>
    <property type="project" value="InterPro"/>
</dbReference>
<dbReference type="InterPro" id="IPR009057">
    <property type="entry name" value="Homeodomain-like_sf"/>
</dbReference>
<organism evidence="2 3">
    <name type="scientific">Syntrophotalea acetylenica</name>
    <name type="common">Pelobacter acetylenicus</name>
    <dbReference type="NCBI Taxonomy" id="29542"/>
    <lineage>
        <taxon>Bacteria</taxon>
        <taxon>Pseudomonadati</taxon>
        <taxon>Thermodesulfobacteriota</taxon>
        <taxon>Desulfuromonadia</taxon>
        <taxon>Desulfuromonadales</taxon>
        <taxon>Syntrophotaleaceae</taxon>
        <taxon>Syntrophotalea</taxon>
    </lineage>
</organism>
<dbReference type="InterPro" id="IPR002514">
    <property type="entry name" value="Transposase_8"/>
</dbReference>